<keyword evidence="1" id="KW-0812">Transmembrane</keyword>
<organism evidence="2 3">
    <name type="scientific">Methanobacterium paludis (strain DSM 25820 / JCM 18151 / SWAN1)</name>
    <dbReference type="NCBI Taxonomy" id="868131"/>
    <lineage>
        <taxon>Archaea</taxon>
        <taxon>Methanobacteriati</taxon>
        <taxon>Methanobacteriota</taxon>
        <taxon>Methanomada group</taxon>
        <taxon>Methanobacteria</taxon>
        <taxon>Methanobacteriales</taxon>
        <taxon>Methanobacteriaceae</taxon>
        <taxon>Methanobacterium</taxon>
    </lineage>
</organism>
<dbReference type="AlphaFoldDB" id="F6D3R8"/>
<dbReference type="EMBL" id="CP002772">
    <property type="protein sequence ID" value="AEG18062.1"/>
    <property type="molecule type" value="Genomic_DNA"/>
</dbReference>
<sequence>MDVKGQVSVEYLLVILVIIIILGSVSIPLIRTSINSSMDISKTSDVSNAVNSIANAINVVYANGPGAKRTISVYIPVNSALVYDNVSSLTMVVTNVSTTATGGTNKTVTANVNYKNVTITPSTLTKKWYTVTIEWPVNNNALGPITVTFS</sequence>
<dbReference type="OrthoDB" id="77653at2157"/>
<dbReference type="Proteomes" id="UP000009231">
    <property type="component" value="Chromosome"/>
</dbReference>
<reference evidence="2 3" key="1">
    <citation type="journal article" date="2014" name="Int. J. Syst. Evol. Microbiol.">
        <title>Methanobacterium paludis sp. nov. and a novel strain of Methanobacterium lacus isolated from northern peatlands.</title>
        <authorList>
            <person name="Cadillo-Quiroz H."/>
            <person name="Brauer S.L."/>
            <person name="Goodson N."/>
            <person name="Yavitt J.B."/>
            <person name="Zinder S.H."/>
        </authorList>
    </citation>
    <scope>NUCLEOTIDE SEQUENCE [LARGE SCALE GENOMIC DNA]</scope>
    <source>
        <strain evidence="3">DSM 25820 / JCM 18151 / SWAN1</strain>
    </source>
</reference>
<gene>
    <name evidence="2" type="ordered locus">MSWAN_1041</name>
</gene>
<keyword evidence="1" id="KW-1133">Transmembrane helix</keyword>
<proteinExistence type="predicted"/>
<protein>
    <recommendedName>
        <fullName evidence="4">Class III signal peptide-containing protein</fullName>
    </recommendedName>
</protein>
<evidence type="ECO:0008006" key="4">
    <source>
        <dbReference type="Google" id="ProtNLM"/>
    </source>
</evidence>
<keyword evidence="1" id="KW-0472">Membrane</keyword>
<dbReference type="STRING" id="868131.MSWAN_1041"/>
<evidence type="ECO:0000256" key="1">
    <source>
        <dbReference type="SAM" id="Phobius"/>
    </source>
</evidence>
<feature type="transmembrane region" description="Helical" evidence="1">
    <location>
        <begin position="12"/>
        <end position="30"/>
    </location>
</feature>
<name>F6D3R8_METPW</name>
<evidence type="ECO:0000313" key="3">
    <source>
        <dbReference type="Proteomes" id="UP000009231"/>
    </source>
</evidence>
<dbReference type="HOGENOM" id="CLU_121278_0_0_2"/>
<keyword evidence="3" id="KW-1185">Reference proteome</keyword>
<evidence type="ECO:0000313" key="2">
    <source>
        <dbReference type="EMBL" id="AEG18062.1"/>
    </source>
</evidence>
<dbReference type="Gene3D" id="3.30.700.10">
    <property type="entry name" value="Glycoprotein, Type 4 Pilin"/>
    <property type="match status" value="1"/>
</dbReference>
<accession>F6D3R8</accession>
<dbReference type="eggNOG" id="arCOG07792">
    <property type="taxonomic scope" value="Archaea"/>
</dbReference>
<dbReference type="KEGG" id="mew:MSWAN_1041"/>